<feature type="non-terminal residue" evidence="7">
    <location>
        <position position="151"/>
    </location>
</feature>
<dbReference type="InterPro" id="IPR001128">
    <property type="entry name" value="Cyt_P450"/>
</dbReference>
<dbReference type="OMA" id="RTHIHAI"/>
<evidence type="ECO:0000256" key="3">
    <source>
        <dbReference type="ARBA" id="ARBA00023004"/>
    </source>
</evidence>
<dbReference type="Proteomes" id="UP000694843">
    <property type="component" value="Unplaced"/>
</dbReference>
<comment type="similarity">
    <text evidence="1">Belongs to the cytochrome P450 family.</text>
</comment>
<keyword evidence="4" id="KW-0503">Monooxygenase</keyword>
<dbReference type="SUPFAM" id="SSF48264">
    <property type="entry name" value="Cytochrome P450"/>
    <property type="match status" value="1"/>
</dbReference>
<keyword evidence="5" id="KW-0732">Signal</keyword>
<protein>
    <submittedName>
        <fullName evidence="7">Cytochrome P450 2L1</fullName>
    </submittedName>
</protein>
<dbReference type="GO" id="GO:0006082">
    <property type="term" value="P:organic acid metabolic process"/>
    <property type="evidence" value="ECO:0007669"/>
    <property type="project" value="TreeGrafter"/>
</dbReference>
<evidence type="ECO:0000256" key="2">
    <source>
        <dbReference type="ARBA" id="ARBA00022723"/>
    </source>
</evidence>
<keyword evidence="6" id="KW-1185">Reference proteome</keyword>
<dbReference type="GO" id="GO:0006805">
    <property type="term" value="P:xenobiotic metabolic process"/>
    <property type="evidence" value="ECO:0007669"/>
    <property type="project" value="TreeGrafter"/>
</dbReference>
<keyword evidence="2" id="KW-0479">Metal-binding</keyword>
<dbReference type="PANTHER" id="PTHR24300:SF397">
    <property type="entry name" value="CYTOCHROME P450 2U1"/>
    <property type="match status" value="1"/>
</dbReference>
<gene>
    <name evidence="7" type="primary">LOC108680676</name>
</gene>
<feature type="signal peptide" evidence="5">
    <location>
        <begin position="1"/>
        <end position="16"/>
    </location>
</feature>
<sequence length="151" mass="17563">MWLEVLLLCALLLVYAVLRDRRPRNCPPGPTEIPFFGRMPFFDEVVAEELKKNYGDIVMYRTGSYRSVLLFDYHVAKEALARLEFADRPNFFESFNIDDQKTGGVVSSNGRQWQHDRRFVLRSLRDLGMGKSYLEEAINIEAKALVEDLRL</sequence>
<dbReference type="RefSeq" id="XP_018025046.1">
    <property type="nucleotide sequence ID" value="XM_018169557.2"/>
</dbReference>
<accession>A0A8B7PI93</accession>
<dbReference type="GO" id="GO:0016712">
    <property type="term" value="F:oxidoreductase activity, acting on paired donors, with incorporation or reduction of molecular oxygen, reduced flavin or flavoprotein as one donor, and incorporation of one atom of oxygen"/>
    <property type="evidence" value="ECO:0007669"/>
    <property type="project" value="TreeGrafter"/>
</dbReference>
<evidence type="ECO:0000256" key="4">
    <source>
        <dbReference type="ARBA" id="ARBA00023033"/>
    </source>
</evidence>
<dbReference type="Gene3D" id="1.10.630.10">
    <property type="entry name" value="Cytochrome P450"/>
    <property type="match status" value="1"/>
</dbReference>
<dbReference type="KEGG" id="hazt:108680676"/>
<dbReference type="AlphaFoldDB" id="A0A8B7PI93"/>
<dbReference type="OrthoDB" id="6364282at2759"/>
<dbReference type="InterPro" id="IPR050182">
    <property type="entry name" value="Cytochrome_P450_fam2"/>
</dbReference>
<dbReference type="GO" id="GO:0008395">
    <property type="term" value="F:steroid hydroxylase activity"/>
    <property type="evidence" value="ECO:0007669"/>
    <property type="project" value="TreeGrafter"/>
</dbReference>
<feature type="chain" id="PRO_5034264980" evidence="5">
    <location>
        <begin position="17"/>
        <end position="151"/>
    </location>
</feature>
<evidence type="ECO:0000256" key="5">
    <source>
        <dbReference type="SAM" id="SignalP"/>
    </source>
</evidence>
<dbReference type="GO" id="GO:0005506">
    <property type="term" value="F:iron ion binding"/>
    <property type="evidence" value="ECO:0007669"/>
    <property type="project" value="InterPro"/>
</dbReference>
<dbReference type="GO" id="GO:0005737">
    <property type="term" value="C:cytoplasm"/>
    <property type="evidence" value="ECO:0007669"/>
    <property type="project" value="TreeGrafter"/>
</dbReference>
<organism evidence="6 7">
    <name type="scientific">Hyalella azteca</name>
    <name type="common">Amphipod</name>
    <dbReference type="NCBI Taxonomy" id="294128"/>
    <lineage>
        <taxon>Eukaryota</taxon>
        <taxon>Metazoa</taxon>
        <taxon>Ecdysozoa</taxon>
        <taxon>Arthropoda</taxon>
        <taxon>Crustacea</taxon>
        <taxon>Multicrustacea</taxon>
        <taxon>Malacostraca</taxon>
        <taxon>Eumalacostraca</taxon>
        <taxon>Peracarida</taxon>
        <taxon>Amphipoda</taxon>
        <taxon>Senticaudata</taxon>
        <taxon>Talitrida</taxon>
        <taxon>Talitroidea</taxon>
        <taxon>Hyalellidae</taxon>
        <taxon>Hyalella</taxon>
    </lineage>
</organism>
<evidence type="ECO:0000256" key="1">
    <source>
        <dbReference type="ARBA" id="ARBA00010617"/>
    </source>
</evidence>
<dbReference type="GeneID" id="108680676"/>
<evidence type="ECO:0000313" key="6">
    <source>
        <dbReference type="Proteomes" id="UP000694843"/>
    </source>
</evidence>
<reference evidence="7" key="1">
    <citation type="submission" date="2025-08" db="UniProtKB">
        <authorList>
            <consortium name="RefSeq"/>
        </authorList>
    </citation>
    <scope>IDENTIFICATION</scope>
</reference>
<name>A0A8B7PI93_HYAAZ</name>
<dbReference type="GO" id="GO:0020037">
    <property type="term" value="F:heme binding"/>
    <property type="evidence" value="ECO:0007669"/>
    <property type="project" value="InterPro"/>
</dbReference>
<keyword evidence="3" id="KW-0408">Iron</keyword>
<dbReference type="PANTHER" id="PTHR24300">
    <property type="entry name" value="CYTOCHROME P450 508A4-RELATED"/>
    <property type="match status" value="1"/>
</dbReference>
<evidence type="ECO:0000313" key="7">
    <source>
        <dbReference type="RefSeq" id="XP_018025046.1"/>
    </source>
</evidence>
<proteinExistence type="inferred from homology"/>
<keyword evidence="4" id="KW-0560">Oxidoreductase</keyword>
<dbReference type="Pfam" id="PF00067">
    <property type="entry name" value="p450"/>
    <property type="match status" value="1"/>
</dbReference>
<dbReference type="InterPro" id="IPR036396">
    <property type="entry name" value="Cyt_P450_sf"/>
</dbReference>